<feature type="transmembrane region" description="Helical" evidence="1">
    <location>
        <begin position="67"/>
        <end position="89"/>
    </location>
</feature>
<protein>
    <submittedName>
        <fullName evidence="3">DMT family transporter</fullName>
    </submittedName>
</protein>
<sequence length="147" mass="15717">MKLIWLLTALVAGMMAPVQAGFNGKMGRAIGDPVYAALISFFVGTLGLLVYGLVLRTDFTAVRQAAGIEWWVWLAGLLGAFYVTSVIILTPRLGATLTFSLVVAGQLLMAVALDHYGLLGVPVQTISWLRILGIALITAGVVLIRKF</sequence>
<feature type="transmembrane region" description="Helical" evidence="1">
    <location>
        <begin position="125"/>
        <end position="144"/>
    </location>
</feature>
<keyword evidence="2" id="KW-0732">Signal</keyword>
<dbReference type="GO" id="GO:0005886">
    <property type="term" value="C:plasma membrane"/>
    <property type="evidence" value="ECO:0007669"/>
    <property type="project" value="TreeGrafter"/>
</dbReference>
<gene>
    <name evidence="3" type="ORF">H0S81_00335</name>
</gene>
<feature type="transmembrane region" description="Helical" evidence="1">
    <location>
        <begin position="95"/>
        <end position="113"/>
    </location>
</feature>
<dbReference type="Proteomes" id="UP000706172">
    <property type="component" value="Unassembled WGS sequence"/>
</dbReference>
<evidence type="ECO:0000313" key="3">
    <source>
        <dbReference type="EMBL" id="MBG0778370.1"/>
    </source>
</evidence>
<feature type="signal peptide" evidence="2">
    <location>
        <begin position="1"/>
        <end position="20"/>
    </location>
</feature>
<keyword evidence="1" id="KW-1133">Transmembrane helix</keyword>
<feature type="transmembrane region" description="Helical" evidence="1">
    <location>
        <begin position="36"/>
        <end position="55"/>
    </location>
</feature>
<dbReference type="Pfam" id="PF04657">
    <property type="entry name" value="DMT_YdcZ"/>
    <property type="match status" value="1"/>
</dbReference>
<evidence type="ECO:0000313" key="4">
    <source>
        <dbReference type="Proteomes" id="UP000706172"/>
    </source>
</evidence>
<evidence type="ECO:0000256" key="2">
    <source>
        <dbReference type="SAM" id="SignalP"/>
    </source>
</evidence>
<dbReference type="PANTHER" id="PTHR34821">
    <property type="entry name" value="INNER MEMBRANE PROTEIN YDCZ"/>
    <property type="match status" value="1"/>
</dbReference>
<dbReference type="EMBL" id="JACCQK010000011">
    <property type="protein sequence ID" value="MBG0778370.1"/>
    <property type="molecule type" value="Genomic_DNA"/>
</dbReference>
<keyword evidence="1" id="KW-0472">Membrane</keyword>
<dbReference type="InterPro" id="IPR006750">
    <property type="entry name" value="YdcZ"/>
</dbReference>
<comment type="caution">
    <text evidence="3">The sequence shown here is derived from an EMBL/GenBank/DDBJ whole genome shotgun (WGS) entry which is preliminary data.</text>
</comment>
<organism evidence="3 4">
    <name type="scientific">Desulfotignum balticum</name>
    <dbReference type="NCBI Taxonomy" id="115781"/>
    <lineage>
        <taxon>Bacteria</taxon>
        <taxon>Pseudomonadati</taxon>
        <taxon>Thermodesulfobacteriota</taxon>
        <taxon>Desulfobacteria</taxon>
        <taxon>Desulfobacterales</taxon>
        <taxon>Desulfobacteraceae</taxon>
        <taxon>Desulfotignum</taxon>
    </lineage>
</organism>
<evidence type="ECO:0000256" key="1">
    <source>
        <dbReference type="SAM" id="Phobius"/>
    </source>
</evidence>
<accession>A0A931CSQ8</accession>
<reference evidence="3" key="1">
    <citation type="submission" date="2020-07" db="EMBL/GenBank/DDBJ databases">
        <title>Severe corrosion of carbon steel in oil field produced water can be linked to methanogenic archaea containing a special type of NiFe hydrogenase.</title>
        <authorList>
            <person name="Lahme S."/>
            <person name="Mand J."/>
            <person name="Longwell J."/>
            <person name="Smith R."/>
            <person name="Enning D."/>
        </authorList>
    </citation>
    <scope>NUCLEOTIDE SEQUENCE</scope>
    <source>
        <strain evidence="3">MIC098Bin6</strain>
    </source>
</reference>
<keyword evidence="1" id="KW-0812">Transmembrane</keyword>
<dbReference type="AlphaFoldDB" id="A0A931CSQ8"/>
<name>A0A931CSQ8_9BACT</name>
<dbReference type="PANTHER" id="PTHR34821:SF2">
    <property type="entry name" value="INNER MEMBRANE PROTEIN YDCZ"/>
    <property type="match status" value="1"/>
</dbReference>
<feature type="chain" id="PRO_5037104745" evidence="2">
    <location>
        <begin position="21"/>
        <end position="147"/>
    </location>
</feature>
<proteinExistence type="predicted"/>